<comment type="caution">
    <text evidence="1">The sequence shown here is derived from an EMBL/GenBank/DDBJ whole genome shotgun (WGS) entry which is preliminary data.</text>
</comment>
<dbReference type="EMBL" id="JYDT01000008">
    <property type="protein sequence ID" value="KRY92184.1"/>
    <property type="molecule type" value="Genomic_DNA"/>
</dbReference>
<dbReference type="AlphaFoldDB" id="A0A0V1G1H4"/>
<evidence type="ECO:0000313" key="1">
    <source>
        <dbReference type="EMBL" id="KRY92184.1"/>
    </source>
</evidence>
<name>A0A0V1G1H4_TRIPS</name>
<accession>A0A0V1G1H4</accession>
<reference evidence="1 2" key="1">
    <citation type="submission" date="2015-01" db="EMBL/GenBank/DDBJ databases">
        <title>Evolution of Trichinella species and genotypes.</title>
        <authorList>
            <person name="Korhonen P.K."/>
            <person name="Edoardo P."/>
            <person name="Giuseppe L.R."/>
            <person name="Gasser R.B."/>
        </authorList>
    </citation>
    <scope>NUCLEOTIDE SEQUENCE [LARGE SCALE GENOMIC DNA]</scope>
    <source>
        <strain evidence="1">ISS470</strain>
    </source>
</reference>
<protein>
    <submittedName>
        <fullName evidence="1">Uncharacterized protein</fullName>
    </submittedName>
</protein>
<dbReference type="Proteomes" id="UP000054995">
    <property type="component" value="Unassembled WGS sequence"/>
</dbReference>
<sequence>MLANTQLQVCFYAKEQSTRVRADQKVKIALDVAANISNEEIERNKFYHTMKNNKSFCDANGSRNSSPPGVLAVSIKCTSNSGKCFSHKILTELIKQTNN</sequence>
<gene>
    <name evidence="1" type="ORF">T4D_5898</name>
</gene>
<evidence type="ECO:0000313" key="2">
    <source>
        <dbReference type="Proteomes" id="UP000054995"/>
    </source>
</evidence>
<proteinExistence type="predicted"/>
<organism evidence="1 2">
    <name type="scientific">Trichinella pseudospiralis</name>
    <name type="common">Parasitic roundworm</name>
    <dbReference type="NCBI Taxonomy" id="6337"/>
    <lineage>
        <taxon>Eukaryota</taxon>
        <taxon>Metazoa</taxon>
        <taxon>Ecdysozoa</taxon>
        <taxon>Nematoda</taxon>
        <taxon>Enoplea</taxon>
        <taxon>Dorylaimia</taxon>
        <taxon>Trichinellida</taxon>
        <taxon>Trichinellidae</taxon>
        <taxon>Trichinella</taxon>
    </lineage>
</organism>
<keyword evidence="2" id="KW-1185">Reference proteome</keyword>